<sequence length="430" mass="45103">MGRISAPALCATLLFSSLLESSAFIPLALRPPQPAVLRAVPSARSVRGGGLVGTRMVTQEMAEAVQGLHAGGVDGGTLLAMADQGNNLAGKFFQFSLLPYLSFLYFLGQGANSTPKMGNFGFRYLLLFVIATIPTGIISKASFGVSLADADWLHGSAELLLTVTNLLIVYGFRQSMGRGDPNFMNSTVKNVALAVLAAVGLTAATGVPVFGFGAHTPFLGGIGDLPSSALPSFLHSEPVNALTIPTWAIHFSSVYEWIFAMGLVWKYAEVSGNEKWKGLTWGMLPLHASGVAACTYHWWYNSPELAFLVALQAGLTALGNTTVAIAALRIALSNGFEFKAPSLPGQGEDGEGQGEAQAAAITAQPAILEESDAALLAKLSAATIVSAYVCKYSELALGEFPFTPNPLIACLMVAAPPALIAKQYLDKSSE</sequence>
<feature type="signal peptide" evidence="2">
    <location>
        <begin position="1"/>
        <end position="23"/>
    </location>
</feature>
<dbReference type="InterPro" id="IPR021995">
    <property type="entry name" value="DUF3593"/>
</dbReference>
<feature type="transmembrane region" description="Helical" evidence="1">
    <location>
        <begin position="193"/>
        <end position="214"/>
    </location>
</feature>
<dbReference type="EMBL" id="HBFX01028255">
    <property type="protein sequence ID" value="CAD8964838.1"/>
    <property type="molecule type" value="Transcribed_RNA"/>
</dbReference>
<keyword evidence="1" id="KW-0812">Transmembrane</keyword>
<dbReference type="PANTHER" id="PTHR33833:SF3">
    <property type="entry name" value="YCF49-LIKE PROTEIN"/>
    <property type="match status" value="1"/>
</dbReference>
<keyword evidence="1" id="KW-1133">Transmembrane helix</keyword>
<name>A0A6T8MJU4_HEMAN</name>
<feature type="transmembrane region" description="Helical" evidence="1">
    <location>
        <begin position="152"/>
        <end position="172"/>
    </location>
</feature>
<keyword evidence="1" id="KW-0472">Membrane</keyword>
<protein>
    <recommendedName>
        <fullName evidence="5">Ycf49-like protein</fullName>
    </recommendedName>
</protein>
<proteinExistence type="predicted"/>
<reference evidence="4" key="1">
    <citation type="submission" date="2021-01" db="EMBL/GenBank/DDBJ databases">
        <authorList>
            <person name="Corre E."/>
            <person name="Pelletier E."/>
            <person name="Niang G."/>
            <person name="Scheremetjew M."/>
            <person name="Finn R."/>
            <person name="Kale V."/>
            <person name="Holt S."/>
            <person name="Cochrane G."/>
            <person name="Meng A."/>
            <person name="Brown T."/>
            <person name="Cohen L."/>
        </authorList>
    </citation>
    <scope>NUCLEOTIDE SEQUENCE</scope>
    <source>
        <strain evidence="3">CCMP441</strain>
        <strain evidence="4">CCMP644</strain>
    </source>
</reference>
<feature type="transmembrane region" description="Helical" evidence="1">
    <location>
        <begin position="247"/>
        <end position="267"/>
    </location>
</feature>
<dbReference type="AlphaFoldDB" id="A0A6T8MJU4"/>
<gene>
    <name evidence="4" type="ORF">HAND00432_LOCUS17042</name>
    <name evidence="3" type="ORF">HAND1043_LOCUS15905</name>
</gene>
<feature type="transmembrane region" description="Helical" evidence="1">
    <location>
        <begin position="279"/>
        <end position="299"/>
    </location>
</feature>
<feature type="transmembrane region" description="Helical" evidence="1">
    <location>
        <begin position="305"/>
        <end position="332"/>
    </location>
</feature>
<dbReference type="PANTHER" id="PTHR33833">
    <property type="entry name" value="NUCLEOLAR-LIKE PROTEIN-RELATED"/>
    <property type="match status" value="1"/>
</dbReference>
<dbReference type="Pfam" id="PF10693">
    <property type="entry name" value="DUF2499"/>
    <property type="match status" value="1"/>
</dbReference>
<dbReference type="EMBL" id="HBFK01026058">
    <property type="protein sequence ID" value="CAD8749408.1"/>
    <property type="molecule type" value="Transcribed_RNA"/>
</dbReference>
<feature type="transmembrane region" description="Helical" evidence="1">
    <location>
        <begin position="120"/>
        <end position="140"/>
    </location>
</feature>
<feature type="chain" id="PRO_5036191795" description="Ycf49-like protein" evidence="2">
    <location>
        <begin position="24"/>
        <end position="430"/>
    </location>
</feature>
<evidence type="ECO:0000256" key="2">
    <source>
        <dbReference type="SAM" id="SignalP"/>
    </source>
</evidence>
<evidence type="ECO:0000256" key="1">
    <source>
        <dbReference type="SAM" id="Phobius"/>
    </source>
</evidence>
<dbReference type="InterPro" id="IPR019634">
    <property type="entry name" value="Uncharacterised_Ycf49"/>
</dbReference>
<keyword evidence="2" id="KW-0732">Signal</keyword>
<evidence type="ECO:0008006" key="5">
    <source>
        <dbReference type="Google" id="ProtNLM"/>
    </source>
</evidence>
<organism evidence="4">
    <name type="scientific">Hemiselmis andersenii</name>
    <name type="common">Cryptophyte alga</name>
    <dbReference type="NCBI Taxonomy" id="464988"/>
    <lineage>
        <taxon>Eukaryota</taxon>
        <taxon>Cryptophyceae</taxon>
        <taxon>Cryptomonadales</taxon>
        <taxon>Hemiselmidaceae</taxon>
        <taxon>Hemiselmis</taxon>
    </lineage>
</organism>
<accession>A0A6T8MJU4</accession>
<feature type="transmembrane region" description="Helical" evidence="1">
    <location>
        <begin position="88"/>
        <end position="108"/>
    </location>
</feature>
<evidence type="ECO:0000313" key="4">
    <source>
        <dbReference type="EMBL" id="CAD8964838.1"/>
    </source>
</evidence>
<evidence type="ECO:0000313" key="3">
    <source>
        <dbReference type="EMBL" id="CAD8749408.1"/>
    </source>
</evidence>
<dbReference type="Pfam" id="PF12159">
    <property type="entry name" value="DUF3593"/>
    <property type="match status" value="1"/>
</dbReference>